<dbReference type="Proteomes" id="UP000398619">
    <property type="component" value="Unassembled WGS sequence"/>
</dbReference>
<organism evidence="1 2">
    <name type="scientific">Dorea longicatena</name>
    <dbReference type="NCBI Taxonomy" id="88431"/>
    <lineage>
        <taxon>Bacteria</taxon>
        <taxon>Bacillati</taxon>
        <taxon>Bacillota</taxon>
        <taxon>Clostridia</taxon>
        <taxon>Lachnospirales</taxon>
        <taxon>Lachnospiraceae</taxon>
        <taxon>Dorea</taxon>
    </lineage>
</organism>
<evidence type="ECO:0000313" key="2">
    <source>
        <dbReference type="Proteomes" id="UP000398619"/>
    </source>
</evidence>
<dbReference type="AlphaFoldDB" id="A0A564UCX8"/>
<protein>
    <submittedName>
        <fullName evidence="1">Uncharacterized protein</fullName>
    </submittedName>
</protein>
<sequence>MDDFKQLTEQLLKFYIDTESVDDTGFENFFDDNSSIIGTGKHEFFRNLHQHHK</sequence>
<reference evidence="1 2" key="1">
    <citation type="submission" date="2019-07" db="EMBL/GenBank/DDBJ databases">
        <authorList>
            <person name="Hibberd C M."/>
            <person name="Gehrig L. J."/>
            <person name="Chang H.-W."/>
            <person name="Venkatesh S."/>
        </authorList>
    </citation>
    <scope>NUCLEOTIDE SEQUENCE [LARGE SCALE GENOMIC DNA]</scope>
    <source>
        <strain evidence="1">Dorea_longicatena_SSTS_Bg7063</strain>
    </source>
</reference>
<proteinExistence type="predicted"/>
<accession>A0A564UCX8</accession>
<gene>
    <name evidence="1" type="ORF">DLSSTS7063_02380</name>
</gene>
<dbReference type="RefSeq" id="WP_186290236.1">
    <property type="nucleotide sequence ID" value="NZ_CABHNM010000054.1"/>
</dbReference>
<name>A0A564UCX8_9FIRM</name>
<dbReference type="EMBL" id="CABHNM010000054">
    <property type="protein sequence ID" value="VUX17289.1"/>
    <property type="molecule type" value="Genomic_DNA"/>
</dbReference>
<evidence type="ECO:0000313" key="1">
    <source>
        <dbReference type="EMBL" id="VUX17289.1"/>
    </source>
</evidence>